<dbReference type="Proteomes" id="UP000242457">
    <property type="component" value="Unassembled WGS sequence"/>
</dbReference>
<organism evidence="5 6">
    <name type="scientific">Apis cerana cerana</name>
    <name type="common">Oriental honeybee</name>
    <dbReference type="NCBI Taxonomy" id="94128"/>
    <lineage>
        <taxon>Eukaryota</taxon>
        <taxon>Metazoa</taxon>
        <taxon>Ecdysozoa</taxon>
        <taxon>Arthropoda</taxon>
        <taxon>Hexapoda</taxon>
        <taxon>Insecta</taxon>
        <taxon>Pterygota</taxon>
        <taxon>Neoptera</taxon>
        <taxon>Endopterygota</taxon>
        <taxon>Hymenoptera</taxon>
        <taxon>Apocrita</taxon>
        <taxon>Aculeata</taxon>
        <taxon>Apoidea</taxon>
        <taxon>Anthophila</taxon>
        <taxon>Apidae</taxon>
        <taxon>Apis</taxon>
    </lineage>
</organism>
<keyword evidence="4" id="KW-0732">Signal</keyword>
<evidence type="ECO:0000256" key="3">
    <source>
        <dbReference type="SAM" id="MobiDB-lite"/>
    </source>
</evidence>
<feature type="chain" id="PRO_5012087759" evidence="4">
    <location>
        <begin position="17"/>
        <end position="105"/>
    </location>
</feature>
<evidence type="ECO:0000256" key="1">
    <source>
        <dbReference type="ARBA" id="ARBA00022460"/>
    </source>
</evidence>
<dbReference type="STRING" id="94128.A0A2A3EPU9"/>
<dbReference type="PANTHER" id="PTHR10380:SF173">
    <property type="entry name" value="CUTICULAR PROTEIN 47EF, ISOFORM C-RELATED"/>
    <property type="match status" value="1"/>
</dbReference>
<accession>A0A2A3EPU9</accession>
<dbReference type="PRINTS" id="PR00947">
    <property type="entry name" value="CUTICLE"/>
</dbReference>
<dbReference type="GO" id="GO:0062129">
    <property type="term" value="C:chitin-based extracellular matrix"/>
    <property type="evidence" value="ECO:0007669"/>
    <property type="project" value="TreeGrafter"/>
</dbReference>
<evidence type="ECO:0000256" key="4">
    <source>
        <dbReference type="SAM" id="SignalP"/>
    </source>
</evidence>
<proteinExistence type="predicted"/>
<name>A0A2A3EPU9_APICC</name>
<dbReference type="InterPro" id="IPR000618">
    <property type="entry name" value="Insect_cuticle"/>
</dbReference>
<sequence>MKTILIFVTVIVGAFAAPQVNPNEITIIKQEEQNNIGVGGYHFSYEQSDGQKREETAELKNEGTDDESLDVTGSFSFTAPDGHTYRVDYTADKDGFHPTINLVSK</sequence>
<keyword evidence="1 2" id="KW-0193">Cuticle</keyword>
<feature type="region of interest" description="Disordered" evidence="3">
    <location>
        <begin position="40"/>
        <end position="73"/>
    </location>
</feature>
<dbReference type="PROSITE" id="PS51155">
    <property type="entry name" value="CHIT_BIND_RR_2"/>
    <property type="match status" value="1"/>
</dbReference>
<dbReference type="GO" id="GO:0008010">
    <property type="term" value="F:structural constituent of chitin-based larval cuticle"/>
    <property type="evidence" value="ECO:0007669"/>
    <property type="project" value="TreeGrafter"/>
</dbReference>
<gene>
    <name evidence="5" type="ORF">APICC_09066</name>
</gene>
<evidence type="ECO:0000256" key="2">
    <source>
        <dbReference type="PROSITE-ProRule" id="PRU00497"/>
    </source>
</evidence>
<feature type="signal peptide" evidence="4">
    <location>
        <begin position="1"/>
        <end position="16"/>
    </location>
</feature>
<dbReference type="OrthoDB" id="6629557at2759"/>
<reference evidence="5 6" key="1">
    <citation type="submission" date="2014-07" db="EMBL/GenBank/DDBJ databases">
        <title>Genomic and transcriptomic analysis on Apis cerana provide comprehensive insights into honey bee biology.</title>
        <authorList>
            <person name="Diao Q."/>
            <person name="Sun L."/>
            <person name="Zheng H."/>
            <person name="Zheng H."/>
            <person name="Xu S."/>
            <person name="Wang S."/>
            <person name="Zeng Z."/>
            <person name="Hu F."/>
            <person name="Su S."/>
            <person name="Wu J."/>
        </authorList>
    </citation>
    <scope>NUCLEOTIDE SEQUENCE [LARGE SCALE GENOMIC DNA]</scope>
    <source>
        <tissue evidence="5">Pupae without intestine</tissue>
    </source>
</reference>
<protein>
    <submittedName>
        <fullName evidence="5">Flexible cuticle protein</fullName>
    </submittedName>
</protein>
<dbReference type="InterPro" id="IPR050468">
    <property type="entry name" value="Cuticle_Struct_Prot"/>
</dbReference>
<dbReference type="Pfam" id="PF00379">
    <property type="entry name" value="Chitin_bind_4"/>
    <property type="match status" value="1"/>
</dbReference>
<dbReference type="AlphaFoldDB" id="A0A2A3EPU9"/>
<dbReference type="PROSITE" id="PS00233">
    <property type="entry name" value="CHIT_BIND_RR_1"/>
    <property type="match status" value="1"/>
</dbReference>
<dbReference type="EMBL" id="KZ288195">
    <property type="protein sequence ID" value="PBC33785.1"/>
    <property type="molecule type" value="Genomic_DNA"/>
</dbReference>
<dbReference type="PANTHER" id="PTHR10380">
    <property type="entry name" value="CUTICLE PROTEIN"/>
    <property type="match status" value="1"/>
</dbReference>
<feature type="compositionally biased region" description="Basic and acidic residues" evidence="3">
    <location>
        <begin position="49"/>
        <end position="63"/>
    </location>
</feature>
<dbReference type="InterPro" id="IPR031311">
    <property type="entry name" value="CHIT_BIND_RR_consensus"/>
</dbReference>
<evidence type="ECO:0000313" key="5">
    <source>
        <dbReference type="EMBL" id="PBC33785.1"/>
    </source>
</evidence>
<keyword evidence="6" id="KW-1185">Reference proteome</keyword>
<evidence type="ECO:0000313" key="6">
    <source>
        <dbReference type="Proteomes" id="UP000242457"/>
    </source>
</evidence>